<organism evidence="1 2">
    <name type="scientific">Panagrolaimus sp. PS1159</name>
    <dbReference type="NCBI Taxonomy" id="55785"/>
    <lineage>
        <taxon>Eukaryota</taxon>
        <taxon>Metazoa</taxon>
        <taxon>Ecdysozoa</taxon>
        <taxon>Nematoda</taxon>
        <taxon>Chromadorea</taxon>
        <taxon>Rhabditida</taxon>
        <taxon>Tylenchina</taxon>
        <taxon>Panagrolaimomorpha</taxon>
        <taxon>Panagrolaimoidea</taxon>
        <taxon>Panagrolaimidae</taxon>
        <taxon>Panagrolaimus</taxon>
    </lineage>
</organism>
<dbReference type="Proteomes" id="UP000887580">
    <property type="component" value="Unplaced"/>
</dbReference>
<evidence type="ECO:0000313" key="2">
    <source>
        <dbReference type="WBParaSite" id="PS1159_v2.g6968.t1"/>
    </source>
</evidence>
<protein>
    <submittedName>
        <fullName evidence="2">DUF38 domain-containing protein</fullName>
    </submittedName>
</protein>
<sequence length="293" mass="34491">MFFPNRVQFLSTYYRRQSFAFPDPIMEYIAKNPQFAEDYQKLIESCKYFFIKNPILVIRDLRYNSGKGWEMRSSISDGWKKIDMNKLSSRVWITDSLDVNATTSDDRYVLHLMVPKIDECQAERLKLVKQDIFYEELDFLGTFAKYVYLKGSVVEYQNGKNVELEKIVQMCPTARKIIFPLDSVISAKTVKELLNLPHFSRLNSFKIFNVPEDFDIESFFAFIKTNNHTRIRLEFAETISEDYKARLDAVITEIFETEEHDYKLPWIDYPGIDATNGLKLLVAQFLDFHGIHL</sequence>
<evidence type="ECO:0000313" key="1">
    <source>
        <dbReference type="Proteomes" id="UP000887580"/>
    </source>
</evidence>
<name>A0AC35GMQ3_9BILA</name>
<proteinExistence type="predicted"/>
<dbReference type="WBParaSite" id="PS1159_v2.g6968.t1">
    <property type="protein sequence ID" value="PS1159_v2.g6968.t1"/>
    <property type="gene ID" value="PS1159_v2.g6968"/>
</dbReference>
<reference evidence="2" key="1">
    <citation type="submission" date="2022-11" db="UniProtKB">
        <authorList>
            <consortium name="WormBaseParasite"/>
        </authorList>
    </citation>
    <scope>IDENTIFICATION</scope>
</reference>
<accession>A0AC35GMQ3</accession>